<keyword evidence="2" id="KW-0732">Signal</keyword>
<dbReference type="AlphaFoldDB" id="A0A9X7X9K9"/>
<dbReference type="EMBL" id="CP033165">
    <property type="protein sequence ID" value="QGH02731.1"/>
    <property type="molecule type" value="Genomic_DNA"/>
</dbReference>
<evidence type="ECO:0000256" key="1">
    <source>
        <dbReference type="SAM" id="Coils"/>
    </source>
</evidence>
<sequence length="197" mass="22023">MIPTKLMKQLSLSALLALGTITCCHGPLVSADQTSPKAPAAIETKLKAADKEAQPLYDKMDQLQKAIDTIREEQVGKADKDLTAKINGLFQNHQVLLDKFYEAICDDCWTSAEEAQQLVAKSSLSDKDKSDLTTLFEETGKLEKELDGHYDRLDKATQKENAQLEELDKEIDAIYKKHGISESDLENYYMNQDLPAD</sequence>
<dbReference type="Proteomes" id="UP000347383">
    <property type="component" value="Chromosome"/>
</dbReference>
<evidence type="ECO:0000313" key="3">
    <source>
        <dbReference type="EMBL" id="QGH02731.1"/>
    </source>
</evidence>
<feature type="coiled-coil region" evidence="1">
    <location>
        <begin position="150"/>
        <end position="177"/>
    </location>
</feature>
<keyword evidence="1" id="KW-0175">Coiled coil</keyword>
<proteinExistence type="predicted"/>
<organism evidence="3 4">
    <name type="scientific">Streptococcus dysgalactiae subsp. dysgalactiae</name>
    <dbReference type="NCBI Taxonomy" id="99822"/>
    <lineage>
        <taxon>Bacteria</taxon>
        <taxon>Bacillati</taxon>
        <taxon>Bacillota</taxon>
        <taxon>Bacilli</taxon>
        <taxon>Lactobacillales</taxon>
        <taxon>Streptococcaceae</taxon>
        <taxon>Streptococcus</taxon>
    </lineage>
</organism>
<feature type="chain" id="PRO_5040735085" evidence="2">
    <location>
        <begin position="26"/>
        <end position="197"/>
    </location>
</feature>
<dbReference type="RefSeq" id="WP_155778066.1">
    <property type="nucleotide sequence ID" value="NZ_CP033165.1"/>
</dbReference>
<gene>
    <name evidence="3" type="ORF">EA457_09420</name>
</gene>
<name>A0A9X7X9K9_STRDY</name>
<accession>A0A9X7X9K9</accession>
<feature type="signal peptide" evidence="2">
    <location>
        <begin position="1"/>
        <end position="25"/>
    </location>
</feature>
<reference evidence="3 4" key="1">
    <citation type="submission" date="2018-10" db="EMBL/GenBank/DDBJ databases">
        <title>Comparative Genomics Analysis of the Streptococcus dysgalactiae subspecies dysgalactiae.</title>
        <authorList>
            <person name="Koh T.H."/>
            <person name="Abdul Rahman N."/>
            <person name="Sessions O.M."/>
        </authorList>
    </citation>
    <scope>NUCLEOTIDE SEQUENCE [LARGE SCALE GENOMIC DNA]</scope>
    <source>
        <strain evidence="3 4">DB60705-15</strain>
    </source>
</reference>
<evidence type="ECO:0000256" key="2">
    <source>
        <dbReference type="SAM" id="SignalP"/>
    </source>
</evidence>
<protein>
    <submittedName>
        <fullName evidence="3">Chromosome assembly protein</fullName>
    </submittedName>
</protein>
<evidence type="ECO:0000313" key="4">
    <source>
        <dbReference type="Proteomes" id="UP000347383"/>
    </source>
</evidence>